<evidence type="ECO:0000313" key="3">
    <source>
        <dbReference type="Proteomes" id="UP000215453"/>
    </source>
</evidence>
<feature type="signal peptide" evidence="1">
    <location>
        <begin position="1"/>
        <end position="23"/>
    </location>
</feature>
<name>A0A1Y6L987_ZYMTR</name>
<protein>
    <submittedName>
        <fullName evidence="2">Uncharacterized protein</fullName>
    </submittedName>
</protein>
<dbReference type="Proteomes" id="UP000215453">
    <property type="component" value="Chromosome 1"/>
</dbReference>
<gene>
    <name evidence="2" type="ORF">ZT1A5_G1323</name>
</gene>
<sequence>MPSFMTFSSAFVATMLLLGSVSAETSQGVFGRPIRGVKGIVNFLCYEDADQHSVNMANTTAACDFIKGIMYPNDPDTASNCILDNDYTDRALIAERIYGFCASGYDQACSTQGDETDTQCVVGAPNPPGRR</sequence>
<evidence type="ECO:0000313" key="2">
    <source>
        <dbReference type="EMBL" id="SMY19888.1"/>
    </source>
</evidence>
<keyword evidence="1" id="KW-0732">Signal</keyword>
<evidence type="ECO:0000256" key="1">
    <source>
        <dbReference type="SAM" id="SignalP"/>
    </source>
</evidence>
<dbReference type="AlphaFoldDB" id="A0A1Y6L987"/>
<feature type="chain" id="PRO_5012983768" evidence="1">
    <location>
        <begin position="24"/>
        <end position="131"/>
    </location>
</feature>
<proteinExistence type="predicted"/>
<reference evidence="2 3" key="1">
    <citation type="submission" date="2016-10" db="EMBL/GenBank/DDBJ databases">
        <authorList>
            <person name="Varghese N."/>
        </authorList>
    </citation>
    <scope>NUCLEOTIDE SEQUENCE [LARGE SCALE GENOMIC DNA]</scope>
</reference>
<dbReference type="EMBL" id="LT882676">
    <property type="protein sequence ID" value="SMY19888.1"/>
    <property type="molecule type" value="Genomic_DNA"/>
</dbReference>
<organism evidence="2 3">
    <name type="scientific">Zymoseptoria tritici ST99CH_1A5</name>
    <dbReference type="NCBI Taxonomy" id="1276529"/>
    <lineage>
        <taxon>Eukaryota</taxon>
        <taxon>Fungi</taxon>
        <taxon>Dikarya</taxon>
        <taxon>Ascomycota</taxon>
        <taxon>Pezizomycotina</taxon>
        <taxon>Dothideomycetes</taxon>
        <taxon>Dothideomycetidae</taxon>
        <taxon>Mycosphaerellales</taxon>
        <taxon>Mycosphaerellaceae</taxon>
        <taxon>Zymoseptoria</taxon>
    </lineage>
</organism>
<accession>A0A1Y6L987</accession>